<sequence length="637" mass="66273">MLGEPGSGAGHGPESPRWREARSGPAPWSGPQPDPHTQRPFEPEPGQGTDSGLDLATEIFAVAGEGPPPPDTPLRRFRRRLGRTFMIVGCLLGLFVVCYAIDLISSAGDVPRGVQVAGIDVGGLSYAEAEAKLHNELQPRLTRPVAVHAGDVTSSLVPAQSGLGLDWPGTLKQAGHQPWSPITRVLSFFTTREVGVVTRSDQLQVEQSVRQLAQDRLDHAMTEGSIGFVPNASDGVNPYPVEPRQGQQLADVPAAVQAVVADWLSPRGVSLKMAVTPAKATSAGVHSLLESVVVPAVSSPIVLHGQGRDATLKPAAIAASFQFVPHDGGALELRVDQAKLRRVVQKDLASTETEAKDAQITFDTGAPAVTPSIDARKINWGNTFKPLTDILAKPAGRELTVAYDAKKPDLTTDKANALGVKEVIGEFTTGGLSGPAAANVSTLAGRISGVVVKPGETFSLNAHRGDGYAAAPAEEDSSGPSVPGGGLSQLASTLYNAAYLAGLDDAGHVAQEHFLGRYPAGRDAVAVDALGNAVDLKIAGNDQTGFAIQASASGGSVTVKIWGTRHYRIEGRGGGETNEVPPTVQIGPGADGACQASPGSAGFSVTDTRVFYDLAGGAEIREESRTTTYSPRPIAMC</sequence>
<dbReference type="Pfam" id="PF04294">
    <property type="entry name" value="VanW"/>
    <property type="match status" value="1"/>
</dbReference>
<dbReference type="InterPro" id="IPR007391">
    <property type="entry name" value="Vancomycin_resist_VanW"/>
</dbReference>
<evidence type="ECO:0000256" key="2">
    <source>
        <dbReference type="SAM" id="Phobius"/>
    </source>
</evidence>
<feature type="domain" description="YoaR-like putative peptidoglycan binding" evidence="3">
    <location>
        <begin position="330"/>
        <end position="389"/>
    </location>
</feature>
<comment type="caution">
    <text evidence="4">The sequence shown here is derived from an EMBL/GenBank/DDBJ whole genome shotgun (WGS) entry which is preliminary data.</text>
</comment>
<evidence type="ECO:0000313" key="5">
    <source>
        <dbReference type="Proteomes" id="UP000285112"/>
    </source>
</evidence>
<protein>
    <submittedName>
        <fullName evidence="4">Vanomycin resistance protein VanB</fullName>
    </submittedName>
</protein>
<gene>
    <name evidence="4" type="ORF">D5S19_17000</name>
</gene>
<proteinExistence type="predicted"/>
<evidence type="ECO:0000313" key="4">
    <source>
        <dbReference type="EMBL" id="RJQ84465.1"/>
    </source>
</evidence>
<feature type="compositionally biased region" description="Gly residues" evidence="1">
    <location>
        <begin position="1"/>
        <end position="11"/>
    </location>
</feature>
<dbReference type="OrthoDB" id="9813301at2"/>
<keyword evidence="5" id="KW-1185">Reference proteome</keyword>
<feature type="transmembrane region" description="Helical" evidence="2">
    <location>
        <begin position="85"/>
        <end position="104"/>
    </location>
</feature>
<keyword evidence="2" id="KW-0812">Transmembrane</keyword>
<feature type="region of interest" description="Disordered" evidence="1">
    <location>
        <begin position="1"/>
        <end position="52"/>
    </location>
</feature>
<dbReference type="Pfam" id="PF12229">
    <property type="entry name" value="PG_binding_4"/>
    <property type="match status" value="1"/>
</dbReference>
<dbReference type="AlphaFoldDB" id="A0A419I353"/>
<dbReference type="PANTHER" id="PTHR35788:SF1">
    <property type="entry name" value="EXPORTED PROTEIN"/>
    <property type="match status" value="1"/>
</dbReference>
<evidence type="ECO:0000256" key="1">
    <source>
        <dbReference type="SAM" id="MobiDB-lite"/>
    </source>
</evidence>
<dbReference type="InterPro" id="IPR052913">
    <property type="entry name" value="Glycopeptide_resist_protein"/>
</dbReference>
<dbReference type="EMBL" id="QZFV01000087">
    <property type="protein sequence ID" value="RJQ84465.1"/>
    <property type="molecule type" value="Genomic_DNA"/>
</dbReference>
<dbReference type="InterPro" id="IPR022029">
    <property type="entry name" value="YoaR-like_PG-bd"/>
</dbReference>
<accession>A0A419I353</accession>
<reference evidence="4 5" key="1">
    <citation type="submission" date="2018-09" db="EMBL/GenBank/DDBJ databases">
        <title>YIM PH 21725 draft genome.</title>
        <authorList>
            <person name="Miao C."/>
        </authorList>
    </citation>
    <scope>NUCLEOTIDE SEQUENCE [LARGE SCALE GENOMIC DNA]</scope>
    <source>
        <strain evidence="5">YIM PH21725</strain>
    </source>
</reference>
<organism evidence="4 5">
    <name type="scientific">Amycolatopsis panacis</name>
    <dbReference type="NCBI Taxonomy" id="2340917"/>
    <lineage>
        <taxon>Bacteria</taxon>
        <taxon>Bacillati</taxon>
        <taxon>Actinomycetota</taxon>
        <taxon>Actinomycetes</taxon>
        <taxon>Pseudonocardiales</taxon>
        <taxon>Pseudonocardiaceae</taxon>
        <taxon>Amycolatopsis</taxon>
    </lineage>
</organism>
<keyword evidence="2" id="KW-1133">Transmembrane helix</keyword>
<keyword evidence="2" id="KW-0472">Membrane</keyword>
<evidence type="ECO:0000259" key="3">
    <source>
        <dbReference type="Pfam" id="PF12229"/>
    </source>
</evidence>
<dbReference type="Proteomes" id="UP000285112">
    <property type="component" value="Unassembled WGS sequence"/>
</dbReference>
<name>A0A419I353_9PSEU</name>
<dbReference type="PANTHER" id="PTHR35788">
    <property type="entry name" value="EXPORTED PROTEIN-RELATED"/>
    <property type="match status" value="1"/>
</dbReference>